<gene>
    <name evidence="1" type="ORF">DIZ78_08315</name>
</gene>
<evidence type="ECO:0000313" key="1">
    <source>
        <dbReference type="EMBL" id="RDH86183.1"/>
    </source>
</evidence>
<protein>
    <submittedName>
        <fullName evidence="1">Uncharacterized protein</fullName>
    </submittedName>
</protein>
<organism evidence="1 2">
    <name type="scientific">endosymbiont of Escarpia spicata</name>
    <dbReference type="NCBI Taxonomy" id="2200908"/>
    <lineage>
        <taxon>Bacteria</taxon>
        <taxon>Pseudomonadati</taxon>
        <taxon>Pseudomonadota</taxon>
        <taxon>Gammaproteobacteria</taxon>
        <taxon>sulfur-oxidizing symbionts</taxon>
    </lineage>
</organism>
<proteinExistence type="predicted"/>
<name>A0A370DMX5_9GAMM</name>
<reference evidence="1 2" key="1">
    <citation type="journal article" date="2018" name="ISME J.">
        <title>Endosymbiont genomes yield clues of tubeworm success.</title>
        <authorList>
            <person name="Li Y."/>
            <person name="Liles M.R."/>
            <person name="Halanych K.M."/>
        </authorList>
    </citation>
    <scope>NUCLEOTIDE SEQUENCE [LARGE SCALE GENOMIC DNA]</scope>
    <source>
        <strain evidence="1">A1462</strain>
    </source>
</reference>
<dbReference type="EMBL" id="QFXE01000010">
    <property type="protein sequence ID" value="RDH86183.1"/>
    <property type="molecule type" value="Genomic_DNA"/>
</dbReference>
<evidence type="ECO:0000313" key="2">
    <source>
        <dbReference type="Proteomes" id="UP000254771"/>
    </source>
</evidence>
<sequence length="258" mass="29348">MQLPLVDINSIADSFHDLANDVTEAYEDIGQPSSGEIQPPDLIMQAMHKLFDLLRALDNCRIDCAPIPEQSRKDQSAMANHDIHELGDYGINLLIDISICAKNLKMERHSRELENLTFPLAIWIARQSGELSTLEPVVNALAILANTVGEPLYLEQLYLLTGEIQDAVSPLLQSDRDRSNPNRPWRVLLLNRAIIATRSHRSELMEEAYGNLVEKLPEDAAGFFRQGMEQMEALNYPDHVRDIVLRYFHKWSAQRTLH</sequence>
<dbReference type="Proteomes" id="UP000254771">
    <property type="component" value="Unassembled WGS sequence"/>
</dbReference>
<comment type="caution">
    <text evidence="1">The sequence shown here is derived from an EMBL/GenBank/DDBJ whole genome shotgun (WGS) entry which is preliminary data.</text>
</comment>
<dbReference type="AlphaFoldDB" id="A0A370DMX5"/>
<accession>A0A370DMX5</accession>
<keyword evidence="2" id="KW-1185">Reference proteome</keyword>